<evidence type="ECO:0000256" key="3">
    <source>
        <dbReference type="ARBA" id="ARBA00022989"/>
    </source>
</evidence>
<dbReference type="PANTHER" id="PTHR33048">
    <property type="entry name" value="PTH11-LIKE INTEGRAL MEMBRANE PROTEIN (AFU_ORTHOLOGUE AFUA_5G11245)"/>
    <property type="match status" value="1"/>
</dbReference>
<accession>A0A2H4SLX1</accession>
<dbReference type="Pfam" id="PF20684">
    <property type="entry name" value="Fung_rhodopsin"/>
    <property type="match status" value="1"/>
</dbReference>
<evidence type="ECO:0000256" key="4">
    <source>
        <dbReference type="ARBA" id="ARBA00023136"/>
    </source>
</evidence>
<evidence type="ECO:0000256" key="1">
    <source>
        <dbReference type="ARBA" id="ARBA00004141"/>
    </source>
</evidence>
<keyword evidence="2 6" id="KW-0812">Transmembrane</keyword>
<feature type="transmembrane region" description="Helical" evidence="6">
    <location>
        <begin position="174"/>
        <end position="201"/>
    </location>
</feature>
<feature type="transmembrane region" description="Helical" evidence="6">
    <location>
        <begin position="20"/>
        <end position="41"/>
    </location>
</feature>
<keyword evidence="4 6" id="KW-0472">Membrane</keyword>
<comment type="subcellular location">
    <subcellularLocation>
        <location evidence="1">Membrane</location>
        <topology evidence="1">Multi-pass membrane protein</topology>
    </subcellularLocation>
</comment>
<proteinExistence type="inferred from homology"/>
<evidence type="ECO:0000313" key="9">
    <source>
        <dbReference type="Proteomes" id="UP000323067"/>
    </source>
</evidence>
<dbReference type="VEuPathDB" id="FungiDB:CCM_00526"/>
<evidence type="ECO:0000259" key="7">
    <source>
        <dbReference type="Pfam" id="PF20684"/>
    </source>
</evidence>
<evidence type="ECO:0000256" key="6">
    <source>
        <dbReference type="SAM" id="Phobius"/>
    </source>
</evidence>
<feature type="transmembrane region" description="Helical" evidence="6">
    <location>
        <begin position="247"/>
        <end position="272"/>
    </location>
</feature>
<dbReference type="InterPro" id="IPR052337">
    <property type="entry name" value="SAT4-like"/>
</dbReference>
<feature type="transmembrane region" description="Helical" evidence="6">
    <location>
        <begin position="213"/>
        <end position="232"/>
    </location>
</feature>
<organism evidence="8 9">
    <name type="scientific">Cordyceps militaris</name>
    <name type="common">Caterpillar fungus</name>
    <name type="synonym">Clavaria militaris</name>
    <dbReference type="NCBI Taxonomy" id="73501"/>
    <lineage>
        <taxon>Eukaryota</taxon>
        <taxon>Fungi</taxon>
        <taxon>Dikarya</taxon>
        <taxon>Ascomycota</taxon>
        <taxon>Pezizomycotina</taxon>
        <taxon>Sordariomycetes</taxon>
        <taxon>Hypocreomycetidae</taxon>
        <taxon>Hypocreales</taxon>
        <taxon>Cordycipitaceae</taxon>
        <taxon>Cordyceps</taxon>
    </lineage>
</organism>
<dbReference type="Proteomes" id="UP000323067">
    <property type="component" value="Chromosome v"/>
</dbReference>
<dbReference type="OrthoDB" id="5273647at2759"/>
<dbReference type="AlphaFoldDB" id="A0A2H4SLX1"/>
<evidence type="ECO:0000313" key="8">
    <source>
        <dbReference type="EMBL" id="ATY64101.1"/>
    </source>
</evidence>
<feature type="transmembrane region" description="Helical" evidence="6">
    <location>
        <begin position="102"/>
        <end position="121"/>
    </location>
</feature>
<name>A0A2H4SLX1_CORMI</name>
<dbReference type="VEuPathDB" id="FungiDB:A9K55_004202"/>
<feature type="transmembrane region" description="Helical" evidence="6">
    <location>
        <begin position="53"/>
        <end position="73"/>
    </location>
</feature>
<feature type="transmembrane region" description="Helical" evidence="6">
    <location>
        <begin position="133"/>
        <end position="154"/>
    </location>
</feature>
<evidence type="ECO:0000256" key="5">
    <source>
        <dbReference type="ARBA" id="ARBA00038359"/>
    </source>
</evidence>
<gene>
    <name evidence="8" type="ORF">A9K55_004202</name>
</gene>
<dbReference type="InterPro" id="IPR049326">
    <property type="entry name" value="Rhodopsin_dom_fungi"/>
</dbReference>
<feature type="domain" description="Rhodopsin" evidence="7">
    <location>
        <begin position="38"/>
        <end position="271"/>
    </location>
</feature>
<dbReference type="PANTHER" id="PTHR33048:SF146">
    <property type="entry name" value="INTEGRAL MEMBRANE PROTEIN"/>
    <property type="match status" value="1"/>
</dbReference>
<evidence type="ECO:0000256" key="2">
    <source>
        <dbReference type="ARBA" id="ARBA00022692"/>
    </source>
</evidence>
<keyword evidence="3 6" id="KW-1133">Transmembrane helix</keyword>
<reference evidence="8 9" key="1">
    <citation type="journal article" date="2017" name="BMC Genomics">
        <title>Chromosome level assembly and secondary metabolite potential of the parasitic fungus Cordyceps militaris.</title>
        <authorList>
            <person name="Kramer G.J."/>
            <person name="Nodwell J.R."/>
        </authorList>
    </citation>
    <scope>NUCLEOTIDE SEQUENCE [LARGE SCALE GENOMIC DNA]</scope>
    <source>
        <strain evidence="8 9">ATCC 34164</strain>
    </source>
</reference>
<sequence length="374" mass="40965">MVFVAHGSPELDAQSQYKMIIAVCVVMSGLATIIVGARIFIRKKNNRIAADDWMCILALVFAIAYSILCIVQTKYGLGLMPAKRPKENLIPYTRVNYAGRPIYQVGISFFKIALLISYLRLLQGTDNRTYRVVVWAAIAFVFLNHLGSALALIFNCNPVDKSWNPSKPGTCLPAVASFTAYAVLTIISDVLVAVLPIPVLLKLNIRLEKKLGLIAIFALGLFTTLCSILRYTQINRIQFGDHDSTMLVVWGVIEFNVGNMVSSLPFLAPVCLRKAKDYRTKHSKYAYGSHGNSKSRGPGAGASAGIKGSEAYKLTDVSQDRSAFAVSHTHASSGGSEENILQKNNAIMKSVTYSVRVEDDDEQMGNRAHSATHI</sequence>
<dbReference type="GO" id="GO:0016020">
    <property type="term" value="C:membrane"/>
    <property type="evidence" value="ECO:0007669"/>
    <property type="project" value="UniProtKB-SubCell"/>
</dbReference>
<protein>
    <submittedName>
        <fullName evidence="8">Integral membrane</fullName>
    </submittedName>
</protein>
<dbReference type="EMBL" id="CP023325">
    <property type="protein sequence ID" value="ATY64101.1"/>
    <property type="molecule type" value="Genomic_DNA"/>
</dbReference>
<comment type="similarity">
    <text evidence="5">Belongs to the SAT4 family.</text>
</comment>